<protein>
    <recommendedName>
        <fullName evidence="4">Aminoglycoside phosphotransferase domain-containing protein</fullName>
    </recommendedName>
</protein>
<dbReference type="InterPro" id="IPR011009">
    <property type="entry name" value="Kinase-like_dom_sf"/>
</dbReference>
<comment type="caution">
    <text evidence="2">The sequence shown here is derived from an EMBL/GenBank/DDBJ whole genome shotgun (WGS) entry which is preliminary data.</text>
</comment>
<reference evidence="2" key="2">
    <citation type="journal article" date="2023" name="IMA Fungus">
        <title>Comparative genomic study of the Penicillium genus elucidates a diverse pangenome and 15 lateral gene transfer events.</title>
        <authorList>
            <person name="Petersen C."/>
            <person name="Sorensen T."/>
            <person name="Nielsen M.R."/>
            <person name="Sondergaard T.E."/>
            <person name="Sorensen J.L."/>
            <person name="Fitzpatrick D.A."/>
            <person name="Frisvad J.C."/>
            <person name="Nielsen K.L."/>
        </authorList>
    </citation>
    <scope>NUCLEOTIDE SEQUENCE</scope>
    <source>
        <strain evidence="2">IBT 30069</strain>
    </source>
</reference>
<sequence length="265" mass="30239">MHGMEEVLSLDLMENDFLYRIRRDSRIVYVSVLHADIVPAGERTDSFRILSHLRVVPKWDDHWTTLTVRKGSDGVIQSIADEFQPHSLNTKLLDGQNPNYYDIMSLELLDRISARVSRVSLGSKTSIMKIAMFQYEIRYLQREVSVYTLLASRGFRLAPKVLGHVYEEQKDRTIGFLMEDISGTEPGMDDLEACQKTIRLLHGYGVLHGDAHRYNFLMTSSGAIVFDFEAATVKDAEEVKESMESDNEIGSMEEKFKDDSGIGKY</sequence>
<dbReference type="EMBL" id="JAPQKH010000006">
    <property type="protein sequence ID" value="KAJ5093214.1"/>
    <property type="molecule type" value="Genomic_DNA"/>
</dbReference>
<keyword evidence="3" id="KW-1185">Reference proteome</keyword>
<evidence type="ECO:0000256" key="1">
    <source>
        <dbReference type="SAM" id="MobiDB-lite"/>
    </source>
</evidence>
<dbReference type="Proteomes" id="UP001149165">
    <property type="component" value="Unassembled WGS sequence"/>
</dbReference>
<evidence type="ECO:0008006" key="4">
    <source>
        <dbReference type="Google" id="ProtNLM"/>
    </source>
</evidence>
<name>A0A9W9F473_9EURO</name>
<organism evidence="2 3">
    <name type="scientific">Penicillium angulare</name>
    <dbReference type="NCBI Taxonomy" id="116970"/>
    <lineage>
        <taxon>Eukaryota</taxon>
        <taxon>Fungi</taxon>
        <taxon>Dikarya</taxon>
        <taxon>Ascomycota</taxon>
        <taxon>Pezizomycotina</taxon>
        <taxon>Eurotiomycetes</taxon>
        <taxon>Eurotiomycetidae</taxon>
        <taxon>Eurotiales</taxon>
        <taxon>Aspergillaceae</taxon>
        <taxon>Penicillium</taxon>
    </lineage>
</organism>
<dbReference type="SUPFAM" id="SSF56112">
    <property type="entry name" value="Protein kinase-like (PK-like)"/>
    <property type="match status" value="1"/>
</dbReference>
<feature type="compositionally biased region" description="Basic and acidic residues" evidence="1">
    <location>
        <begin position="252"/>
        <end position="265"/>
    </location>
</feature>
<evidence type="ECO:0000313" key="3">
    <source>
        <dbReference type="Proteomes" id="UP001149165"/>
    </source>
</evidence>
<dbReference type="AlphaFoldDB" id="A0A9W9F473"/>
<proteinExistence type="predicted"/>
<feature type="region of interest" description="Disordered" evidence="1">
    <location>
        <begin position="240"/>
        <end position="265"/>
    </location>
</feature>
<dbReference type="OrthoDB" id="4365235at2759"/>
<evidence type="ECO:0000313" key="2">
    <source>
        <dbReference type="EMBL" id="KAJ5093214.1"/>
    </source>
</evidence>
<reference evidence="2" key="1">
    <citation type="submission" date="2022-11" db="EMBL/GenBank/DDBJ databases">
        <authorList>
            <person name="Petersen C."/>
        </authorList>
    </citation>
    <scope>NUCLEOTIDE SEQUENCE</scope>
    <source>
        <strain evidence="2">IBT 30069</strain>
    </source>
</reference>
<accession>A0A9W9F473</accession>
<dbReference type="Gene3D" id="1.10.510.10">
    <property type="entry name" value="Transferase(Phosphotransferase) domain 1"/>
    <property type="match status" value="1"/>
</dbReference>
<gene>
    <name evidence="2" type="ORF">N7456_009075</name>
</gene>